<proteinExistence type="predicted"/>
<dbReference type="EMBL" id="JAIBSC010000015">
    <property type="protein sequence ID" value="KAH1909118.1"/>
    <property type="molecule type" value="Genomic_DNA"/>
</dbReference>
<accession>A0A229Y2I6</accession>
<evidence type="ECO:0008006" key="3">
    <source>
        <dbReference type="Google" id="ProtNLM"/>
    </source>
</evidence>
<gene>
    <name evidence="1" type="ORF">KXV57_002218</name>
</gene>
<dbReference type="OMA" id="IHKFAHE"/>
<evidence type="ECO:0000313" key="2">
    <source>
        <dbReference type="Proteomes" id="UP000813423"/>
    </source>
</evidence>
<dbReference type="InterPro" id="IPR025444">
    <property type="entry name" value="Monooxy_af470"/>
</dbReference>
<protein>
    <recommendedName>
        <fullName evidence="3">Monooxygenase</fullName>
    </recommendedName>
</protein>
<comment type="caution">
    <text evidence="1">The sequence shown here is derived from an EMBL/GenBank/DDBJ whole genome shotgun (WGS) entry which is preliminary data.</text>
</comment>
<evidence type="ECO:0000313" key="1">
    <source>
        <dbReference type="EMBL" id="KAH1909118.1"/>
    </source>
</evidence>
<reference evidence="1" key="1">
    <citation type="submission" date="2021-08" db="EMBL/GenBank/DDBJ databases">
        <title>Global Aspergillus fumigatus from environmental and clinical sources.</title>
        <authorList>
            <person name="Barber A."/>
            <person name="Sae-Ong T."/>
        </authorList>
    </citation>
    <scope>NUCLEOTIDE SEQUENCE</scope>
    <source>
        <strain evidence="1">NRZ-2016-071</strain>
    </source>
</reference>
<organism evidence="1 2">
    <name type="scientific">Aspergillus fumigatus</name>
    <name type="common">Neosartorya fumigata</name>
    <dbReference type="NCBI Taxonomy" id="746128"/>
    <lineage>
        <taxon>Eukaryota</taxon>
        <taxon>Fungi</taxon>
        <taxon>Dikarya</taxon>
        <taxon>Ascomycota</taxon>
        <taxon>Pezizomycotina</taxon>
        <taxon>Eurotiomycetes</taxon>
        <taxon>Eurotiomycetidae</taxon>
        <taxon>Eurotiales</taxon>
        <taxon>Aspergillaceae</taxon>
        <taxon>Aspergillus</taxon>
        <taxon>Aspergillus subgen. Fumigati</taxon>
    </lineage>
</organism>
<dbReference type="Proteomes" id="UP000813423">
    <property type="component" value="Unassembled WGS sequence"/>
</dbReference>
<sequence length="275" mass="31023">MDQSMKPLLSPTERPRRHLTASVISFFLPNQFRLSTILCIGALLQTILCAVLPLRYAAVPCVTVLLISVLTTIQECFQPNTNSFMADVIRGRTTAQIPGKDGTHGREPGKGSVVVFHLGIQYNHPLGVFAPHMREISNRFLAMQQDILRRKDELGLLAVQNWRGSERDSGNTTLIKYFFKDVESIHKFAHEPLHKETWTYYNQHHPGHVGIFHETFITKDGGYESMYVNCHPILLGRGEVKVNNRKDGTEEWVGTLVSADTPGLKSFKARLGRDD</sequence>
<name>A0A229Y2I6_ASPFM</name>
<dbReference type="AlphaFoldDB" id="A0A229Y2I6"/>
<dbReference type="Pfam" id="PF13826">
    <property type="entry name" value="Monooxy_af470-like"/>
    <property type="match status" value="1"/>
</dbReference>